<name>A0A413VSG6_9BACE</name>
<keyword evidence="2 7" id="KW-0813">Transport</keyword>
<sequence length="1101" mass="122977">MSTRKFRIILLLLLMTGFVSTINAQEQKISLSLNNATLKQFFNEIEHKTDYSFSYREGVLDNRKDITVSAQNKDLLEVLKAVLTPRGLSFSIQSKSVVIIPQQQVAASKPVIIKGKVTDATNEPLVGVTIRVKNGNEGTTTDMDGNYSIQLKNKNSELQFSYIGYKQKDIRVKDKTVVNVLLDEDSQMLNEVVAIGYGVMRKRDLTGSVARIGEKDINNVPTIRLDQALTGKVSGVHVTNTSGEPGAATNILIRGGNSISASNQPLYVVDGFIGAGDLNLIDPNDIESIEILKDAAATSIYGARGANGVVIITTKRGTEGGNNVTVNAYVGIQHVAKRLEMLNAREYAEMLNQQDVAAGQEPSIENPSIYEKGTDWQDEILQMALMQNYQVAASGGSKDTRYYLSLSMFDQEGVIKRSGIRRYQTRLNLDRKIGDKINIGANFQFSHSSRKPNLVSLGGFDYQSSALATPPTMPIYNEDGSYAADSPSRVVSNKIDNVVAQLNLRKKEEASTTVYAGIFADWEAIKGLKFKTSLGLNASTSKTNEYKPGSLPTMMQNKTKGEAWINQGEGYSILWENTANYMKEIAEGHHLTVLGGYTLQFGRNEGLNLYGKNFTNDLLDWNNLSDAETKTRQIGSSASEWAIISYLGRINYSIHDRYLLSLVGRYDGSSRLGKDNQFAFFPSVALGWRLSEEKFMKRFSKLNNLKLRFSYGLSGNQDIALYQTLPLMKQQNVMLGDIPQIGYIPDRLGNDKLKWETTAQFDFGVEASFFNSRLNIELDFYSKRTKDLLLDVEFPYISGFKNGFMNVGKISNQGVELMIRTTNIATKDFTWSTEFNISTNKNKVLAMGPDKDFEYTFRPGLGTHPYSWLKVGQPVGVFYGYIMDGIYRSRAQIEAGNEPNASLGQKIYRDINGDGVVSIEDQTTIGDPNPDFFGGINNTFTYKNFTLSVFLQGTYGNDILAGGDFLYATVDPRFVNQYKRVKNFWSLDNPNGNYPKLYSNDEYQPSTYMIHDGSHLKIKSISLYYNFPVKSWKKNKTIQELQCYVTGTNLFTFTSYKGYDPEVNTGTEGGYKVYSANVLRGMDFTAYPSARTYTFGFKITL</sequence>
<dbReference type="Gene3D" id="2.40.170.20">
    <property type="entry name" value="TonB-dependent receptor, beta-barrel domain"/>
    <property type="match status" value="1"/>
</dbReference>
<evidence type="ECO:0000259" key="9">
    <source>
        <dbReference type="Pfam" id="PF07715"/>
    </source>
</evidence>
<keyword evidence="8" id="KW-0732">Signal</keyword>
<feature type="domain" description="TonB-dependent receptor plug" evidence="9">
    <location>
        <begin position="202"/>
        <end position="309"/>
    </location>
</feature>
<dbReference type="GO" id="GO:0009279">
    <property type="term" value="C:cell outer membrane"/>
    <property type="evidence" value="ECO:0007669"/>
    <property type="project" value="UniProtKB-SubCell"/>
</dbReference>
<dbReference type="NCBIfam" id="TIGR04056">
    <property type="entry name" value="OMP_RagA_SusC"/>
    <property type="match status" value="1"/>
</dbReference>
<dbReference type="FunFam" id="2.60.40.1120:FF:000003">
    <property type="entry name" value="Outer membrane protein Omp121"/>
    <property type="match status" value="1"/>
</dbReference>
<dbReference type="InterPro" id="IPR008969">
    <property type="entry name" value="CarboxyPept-like_regulatory"/>
</dbReference>
<dbReference type="Gene3D" id="3.55.50.30">
    <property type="match status" value="1"/>
</dbReference>
<keyword evidence="5 7" id="KW-0472">Membrane</keyword>
<dbReference type="InterPro" id="IPR037066">
    <property type="entry name" value="Plug_dom_sf"/>
</dbReference>
<evidence type="ECO:0000313" key="11">
    <source>
        <dbReference type="Proteomes" id="UP000284379"/>
    </source>
</evidence>
<dbReference type="Gene3D" id="2.60.40.1120">
    <property type="entry name" value="Carboxypeptidase-like, regulatory domain"/>
    <property type="match status" value="1"/>
</dbReference>
<dbReference type="InterPro" id="IPR036942">
    <property type="entry name" value="Beta-barrel_TonB_sf"/>
</dbReference>
<evidence type="ECO:0000256" key="4">
    <source>
        <dbReference type="ARBA" id="ARBA00022692"/>
    </source>
</evidence>
<accession>A0A413VSG6</accession>
<dbReference type="SUPFAM" id="SSF49464">
    <property type="entry name" value="Carboxypeptidase regulatory domain-like"/>
    <property type="match status" value="1"/>
</dbReference>
<proteinExistence type="inferred from homology"/>
<evidence type="ECO:0000256" key="1">
    <source>
        <dbReference type="ARBA" id="ARBA00004571"/>
    </source>
</evidence>
<evidence type="ECO:0000256" key="2">
    <source>
        <dbReference type="ARBA" id="ARBA00022448"/>
    </source>
</evidence>
<dbReference type="Proteomes" id="UP000284379">
    <property type="component" value="Unassembled WGS sequence"/>
</dbReference>
<evidence type="ECO:0000256" key="7">
    <source>
        <dbReference type="PROSITE-ProRule" id="PRU01360"/>
    </source>
</evidence>
<keyword evidence="6 7" id="KW-0998">Cell outer membrane</keyword>
<evidence type="ECO:0000256" key="5">
    <source>
        <dbReference type="ARBA" id="ARBA00023136"/>
    </source>
</evidence>
<dbReference type="InterPro" id="IPR023996">
    <property type="entry name" value="TonB-dep_OMP_SusC/RagA"/>
</dbReference>
<dbReference type="EMBL" id="QSGO01000004">
    <property type="protein sequence ID" value="RHB36536.1"/>
    <property type="molecule type" value="Genomic_DNA"/>
</dbReference>
<keyword evidence="4 7" id="KW-0812">Transmembrane</keyword>
<dbReference type="Gene3D" id="2.170.130.10">
    <property type="entry name" value="TonB-dependent receptor, plug domain"/>
    <property type="match status" value="1"/>
</dbReference>
<keyword evidence="3 7" id="KW-1134">Transmembrane beta strand</keyword>
<feature type="chain" id="PRO_5019316355" evidence="8">
    <location>
        <begin position="25"/>
        <end position="1101"/>
    </location>
</feature>
<evidence type="ECO:0000256" key="6">
    <source>
        <dbReference type="ARBA" id="ARBA00023237"/>
    </source>
</evidence>
<feature type="signal peptide" evidence="8">
    <location>
        <begin position="1"/>
        <end position="24"/>
    </location>
</feature>
<dbReference type="Pfam" id="PF13715">
    <property type="entry name" value="CarbopepD_reg_2"/>
    <property type="match status" value="1"/>
</dbReference>
<organism evidence="10 11">
    <name type="scientific">Bacteroides nordii</name>
    <dbReference type="NCBI Taxonomy" id="291645"/>
    <lineage>
        <taxon>Bacteria</taxon>
        <taxon>Pseudomonadati</taxon>
        <taxon>Bacteroidota</taxon>
        <taxon>Bacteroidia</taxon>
        <taxon>Bacteroidales</taxon>
        <taxon>Bacteroidaceae</taxon>
        <taxon>Bacteroides</taxon>
    </lineage>
</organism>
<comment type="subcellular location">
    <subcellularLocation>
        <location evidence="1 7">Cell outer membrane</location>
        <topology evidence="1 7">Multi-pass membrane protein</topology>
    </subcellularLocation>
</comment>
<dbReference type="InterPro" id="IPR012910">
    <property type="entry name" value="Plug_dom"/>
</dbReference>
<reference evidence="10 11" key="1">
    <citation type="submission" date="2018-08" db="EMBL/GenBank/DDBJ databases">
        <title>A genome reference for cultivated species of the human gut microbiota.</title>
        <authorList>
            <person name="Zou Y."/>
            <person name="Xue W."/>
            <person name="Luo G."/>
        </authorList>
    </citation>
    <scope>NUCLEOTIDE SEQUENCE [LARGE SCALE GENOMIC DNA]</scope>
    <source>
        <strain evidence="10 11">AM40-30BH</strain>
    </source>
</reference>
<evidence type="ECO:0000256" key="3">
    <source>
        <dbReference type="ARBA" id="ARBA00022452"/>
    </source>
</evidence>
<dbReference type="Pfam" id="PF07715">
    <property type="entry name" value="Plug"/>
    <property type="match status" value="1"/>
</dbReference>
<gene>
    <name evidence="10" type="ORF">DW888_07870</name>
</gene>
<protein>
    <submittedName>
        <fullName evidence="10">SusC/RagA family TonB-linked outer membrane protein</fullName>
    </submittedName>
</protein>
<dbReference type="PROSITE" id="PS52016">
    <property type="entry name" value="TONB_DEPENDENT_REC_3"/>
    <property type="match status" value="1"/>
</dbReference>
<dbReference type="RefSeq" id="WP_122201254.1">
    <property type="nucleotide sequence ID" value="NZ_CABJFV010000004.1"/>
</dbReference>
<dbReference type="AlphaFoldDB" id="A0A413VSG6"/>
<evidence type="ECO:0000256" key="8">
    <source>
        <dbReference type="SAM" id="SignalP"/>
    </source>
</evidence>
<evidence type="ECO:0000313" key="10">
    <source>
        <dbReference type="EMBL" id="RHB36536.1"/>
    </source>
</evidence>
<dbReference type="SUPFAM" id="SSF56935">
    <property type="entry name" value="Porins"/>
    <property type="match status" value="1"/>
</dbReference>
<dbReference type="InterPro" id="IPR039426">
    <property type="entry name" value="TonB-dep_rcpt-like"/>
</dbReference>
<dbReference type="FunFam" id="2.170.130.10:FF:000008">
    <property type="entry name" value="SusC/RagA family TonB-linked outer membrane protein"/>
    <property type="match status" value="1"/>
</dbReference>
<dbReference type="InterPro" id="IPR023997">
    <property type="entry name" value="TonB-dep_OMP_SusC/RagA_CS"/>
</dbReference>
<dbReference type="NCBIfam" id="TIGR04057">
    <property type="entry name" value="SusC_RagA_signa"/>
    <property type="match status" value="1"/>
</dbReference>
<comment type="similarity">
    <text evidence="7">Belongs to the TonB-dependent receptor family.</text>
</comment>
<comment type="caution">
    <text evidence="10">The sequence shown here is derived from an EMBL/GenBank/DDBJ whole genome shotgun (WGS) entry which is preliminary data.</text>
</comment>